<dbReference type="InterPro" id="IPR004837">
    <property type="entry name" value="NaCa_Exmemb"/>
</dbReference>
<dbReference type="STRING" id="35608.A0A2U1L292"/>
<keyword evidence="5 13" id="KW-0812">Transmembrane</keyword>
<dbReference type="FunFam" id="1.20.1420.30:FF:000028">
    <property type="entry name" value="Cation/calcium exchanger 5"/>
    <property type="match status" value="1"/>
</dbReference>
<evidence type="ECO:0000256" key="12">
    <source>
        <dbReference type="SAM" id="MobiDB-lite"/>
    </source>
</evidence>
<dbReference type="OrthoDB" id="407410at2759"/>
<keyword evidence="3" id="KW-0050">Antiport</keyword>
<keyword evidence="10" id="KW-0406">Ion transport</keyword>
<dbReference type="Pfam" id="PF01699">
    <property type="entry name" value="Na_Ca_ex"/>
    <property type="match status" value="1"/>
</dbReference>
<dbReference type="GO" id="GO:0015297">
    <property type="term" value="F:antiporter activity"/>
    <property type="evidence" value="ECO:0007669"/>
    <property type="project" value="UniProtKB-KW"/>
</dbReference>
<dbReference type="InterPro" id="IPR012876">
    <property type="entry name" value="DUF1677_pln"/>
</dbReference>
<dbReference type="GO" id="GO:0008324">
    <property type="term" value="F:monoatomic cation transmembrane transporter activity"/>
    <property type="evidence" value="ECO:0007669"/>
    <property type="project" value="TreeGrafter"/>
</dbReference>
<keyword evidence="9 13" id="KW-0472">Membrane</keyword>
<evidence type="ECO:0000256" key="13">
    <source>
        <dbReference type="SAM" id="Phobius"/>
    </source>
</evidence>
<dbReference type="AlphaFoldDB" id="A0A2U1L292"/>
<comment type="caution">
    <text evidence="15">The sequence shown here is derived from an EMBL/GenBank/DDBJ whole genome shotgun (WGS) entry which is preliminary data.</text>
</comment>
<gene>
    <name evidence="15" type="ORF">CTI12_AA538730</name>
</gene>
<keyword evidence="6" id="KW-0630">Potassium</keyword>
<organism evidence="15 16">
    <name type="scientific">Artemisia annua</name>
    <name type="common">Sweet wormwood</name>
    <dbReference type="NCBI Taxonomy" id="35608"/>
    <lineage>
        <taxon>Eukaryota</taxon>
        <taxon>Viridiplantae</taxon>
        <taxon>Streptophyta</taxon>
        <taxon>Embryophyta</taxon>
        <taxon>Tracheophyta</taxon>
        <taxon>Spermatophyta</taxon>
        <taxon>Magnoliopsida</taxon>
        <taxon>eudicotyledons</taxon>
        <taxon>Gunneridae</taxon>
        <taxon>Pentapetalae</taxon>
        <taxon>asterids</taxon>
        <taxon>campanulids</taxon>
        <taxon>Asterales</taxon>
        <taxon>Asteraceae</taxon>
        <taxon>Asteroideae</taxon>
        <taxon>Anthemideae</taxon>
        <taxon>Artemisiinae</taxon>
        <taxon>Artemisia</taxon>
    </lineage>
</organism>
<keyword evidence="2" id="KW-0813">Transport</keyword>
<accession>A0A2U1L292</accession>
<feature type="transmembrane region" description="Helical" evidence="13">
    <location>
        <begin position="187"/>
        <end position="206"/>
    </location>
</feature>
<feature type="region of interest" description="Disordered" evidence="12">
    <location>
        <begin position="530"/>
        <end position="554"/>
    </location>
</feature>
<keyword evidence="7 13" id="KW-1133">Transmembrane helix</keyword>
<keyword evidence="8" id="KW-0915">Sodium</keyword>
<feature type="region of interest" description="Disordered" evidence="12">
    <location>
        <begin position="361"/>
        <end position="381"/>
    </location>
</feature>
<sequence>MSTTSAKCECCGLTEECTFEYIYKIRERYNGKWICGLCSEAIKDEIARGEKLISTKEAMARLMNFCKESKPSNKMTEPTIHLIAAMRQIVLRSLDSPRALSAWMHHLVLMVGSLTIPLAEEEIWSKPYAVASASLSPLLLAFIWNTQDDLSSLSRKLVYLLGVVVGFTLGTLAFTYTRSDHPPRRYLFPWVLGGFFMSIVWFYMIANELVALLVGFGMFLRVNPSILGLTVLAWGNSMGDLVSNIALALDGGDGIQIAFSGCYAGPMFNTLVGLGISLLIGSWSEKPESYNVPQDNSLYCTMGFLILGLVWALVILLKNDMRVNRMLGSGLVALYLVFLSVRLEDTLIELYLSGYANQTTDDANPLDNDTSTNMPIDGVENDKADDELEEGEWIPDETYEVIDACGVASDEVMALNEDASMTRKVYKQSMQPPNAIRKKCGGQAIHLEKEPAPDYPVVDLWDWSMATETKKSRKCKICRLVGRLIKRSSKLHPSMPSSGHVLNTAPICEVRLDLQKDHAYRDRAAERRTLHGGFGVGPGQKKSADDDSSTAVSDTPEEAAAEALNISFGVGSYARRMLEKIGWKELHMVYLAGTVSTRWMHDCSIMSPIIDTWFIFIKVIAARMSTLKTRLGAKAHRLIHLFVRILVLIASFVDSKRLRISAIKKSGNKLSRFSSLRSELLRVHLLLPLDHKNETF</sequence>
<evidence type="ECO:0000256" key="11">
    <source>
        <dbReference type="ARBA" id="ARBA00038187"/>
    </source>
</evidence>
<dbReference type="Gene3D" id="1.20.1420.30">
    <property type="entry name" value="NCX, central ion-binding region"/>
    <property type="match status" value="1"/>
</dbReference>
<evidence type="ECO:0000256" key="6">
    <source>
        <dbReference type="ARBA" id="ARBA00022958"/>
    </source>
</evidence>
<evidence type="ECO:0000313" key="15">
    <source>
        <dbReference type="EMBL" id="PWA43132.1"/>
    </source>
</evidence>
<evidence type="ECO:0000256" key="1">
    <source>
        <dbReference type="ARBA" id="ARBA00004141"/>
    </source>
</evidence>
<dbReference type="InterPro" id="IPR044880">
    <property type="entry name" value="NCX_ion-bd_dom_sf"/>
</dbReference>
<comment type="subcellular location">
    <subcellularLocation>
        <location evidence="1">Membrane</location>
        <topology evidence="1">Multi-pass membrane protein</topology>
    </subcellularLocation>
</comment>
<evidence type="ECO:0000256" key="5">
    <source>
        <dbReference type="ARBA" id="ARBA00022692"/>
    </source>
</evidence>
<evidence type="ECO:0000256" key="8">
    <source>
        <dbReference type="ARBA" id="ARBA00023053"/>
    </source>
</evidence>
<evidence type="ECO:0000256" key="3">
    <source>
        <dbReference type="ARBA" id="ARBA00022449"/>
    </source>
</evidence>
<dbReference type="PANTHER" id="PTHR12266:SF0">
    <property type="entry name" value="MITOCHONDRIAL SODIUM_CALCIUM EXCHANGER PROTEIN"/>
    <property type="match status" value="1"/>
</dbReference>
<name>A0A2U1L292_ARTAN</name>
<feature type="compositionally biased region" description="Polar residues" evidence="12">
    <location>
        <begin position="361"/>
        <end position="374"/>
    </location>
</feature>
<dbReference type="Pfam" id="PF07911">
    <property type="entry name" value="DUF1677"/>
    <property type="match status" value="1"/>
</dbReference>
<dbReference type="Proteomes" id="UP000245207">
    <property type="component" value="Unassembled WGS sequence"/>
</dbReference>
<keyword evidence="10" id="KW-0739">Sodium transport</keyword>
<reference evidence="15 16" key="1">
    <citation type="journal article" date="2018" name="Mol. Plant">
        <title>The genome of Artemisia annua provides insight into the evolution of Asteraceae family and artemisinin biosynthesis.</title>
        <authorList>
            <person name="Shen Q."/>
            <person name="Zhang L."/>
            <person name="Liao Z."/>
            <person name="Wang S."/>
            <person name="Yan T."/>
            <person name="Shi P."/>
            <person name="Liu M."/>
            <person name="Fu X."/>
            <person name="Pan Q."/>
            <person name="Wang Y."/>
            <person name="Lv Z."/>
            <person name="Lu X."/>
            <person name="Zhang F."/>
            <person name="Jiang W."/>
            <person name="Ma Y."/>
            <person name="Chen M."/>
            <person name="Hao X."/>
            <person name="Li L."/>
            <person name="Tang Y."/>
            <person name="Lv G."/>
            <person name="Zhou Y."/>
            <person name="Sun X."/>
            <person name="Brodelius P.E."/>
            <person name="Rose J.K.C."/>
            <person name="Tang K."/>
        </authorList>
    </citation>
    <scope>NUCLEOTIDE SEQUENCE [LARGE SCALE GENOMIC DNA]</scope>
    <source>
        <strain evidence="16">cv. Huhao1</strain>
        <tissue evidence="15">Leaf</tissue>
    </source>
</reference>
<evidence type="ECO:0000259" key="14">
    <source>
        <dbReference type="Pfam" id="PF01699"/>
    </source>
</evidence>
<dbReference type="InterPro" id="IPR051359">
    <property type="entry name" value="CaCA_antiporter"/>
</dbReference>
<feature type="transmembrane region" description="Helical" evidence="13">
    <location>
        <begin position="261"/>
        <end position="284"/>
    </location>
</feature>
<dbReference type="PANTHER" id="PTHR12266">
    <property type="entry name" value="NA+/CA2+ K+ INDEPENDENT EXCHANGER"/>
    <property type="match status" value="1"/>
</dbReference>
<evidence type="ECO:0000256" key="9">
    <source>
        <dbReference type="ARBA" id="ARBA00023136"/>
    </source>
</evidence>
<feature type="domain" description="Sodium/calcium exchanger membrane region" evidence="14">
    <location>
        <begin position="191"/>
        <end position="341"/>
    </location>
</feature>
<proteinExistence type="inferred from homology"/>
<dbReference type="GO" id="GO:0006813">
    <property type="term" value="P:potassium ion transport"/>
    <property type="evidence" value="ECO:0007669"/>
    <property type="project" value="UniProtKB-KW"/>
</dbReference>
<evidence type="ECO:0000313" key="16">
    <source>
        <dbReference type="Proteomes" id="UP000245207"/>
    </source>
</evidence>
<dbReference type="GO" id="GO:0006814">
    <property type="term" value="P:sodium ion transport"/>
    <property type="evidence" value="ECO:0007669"/>
    <property type="project" value="UniProtKB-KW"/>
</dbReference>
<dbReference type="GO" id="GO:0016020">
    <property type="term" value="C:membrane"/>
    <property type="evidence" value="ECO:0007669"/>
    <property type="project" value="UniProtKB-SubCell"/>
</dbReference>
<keyword evidence="16" id="KW-1185">Reference proteome</keyword>
<keyword evidence="4" id="KW-0633">Potassium transport</keyword>
<evidence type="ECO:0000256" key="2">
    <source>
        <dbReference type="ARBA" id="ARBA00022448"/>
    </source>
</evidence>
<evidence type="ECO:0000256" key="4">
    <source>
        <dbReference type="ARBA" id="ARBA00022538"/>
    </source>
</evidence>
<evidence type="ECO:0000256" key="10">
    <source>
        <dbReference type="ARBA" id="ARBA00023201"/>
    </source>
</evidence>
<comment type="similarity">
    <text evidence="11">Belongs to the Ca(2+):cation antiporter (CaCA) (TC 2.A.19) family. Cation/calcium exchanger (CCX) subfamily.</text>
</comment>
<protein>
    <submittedName>
        <fullName evidence="15">Sodium/calcium exchanger membrane region</fullName>
    </submittedName>
</protein>
<feature type="transmembrane region" description="Helical" evidence="13">
    <location>
        <begin position="296"/>
        <end position="317"/>
    </location>
</feature>
<dbReference type="EMBL" id="PKPP01012004">
    <property type="protein sequence ID" value="PWA43132.1"/>
    <property type="molecule type" value="Genomic_DNA"/>
</dbReference>
<evidence type="ECO:0000256" key="7">
    <source>
        <dbReference type="ARBA" id="ARBA00022989"/>
    </source>
</evidence>
<feature type="transmembrane region" description="Helical" evidence="13">
    <location>
        <begin position="157"/>
        <end position="175"/>
    </location>
</feature>